<evidence type="ECO:0000313" key="6">
    <source>
        <dbReference type="Proteomes" id="UP001595772"/>
    </source>
</evidence>
<evidence type="ECO:0000256" key="2">
    <source>
        <dbReference type="ARBA" id="ARBA00023125"/>
    </source>
</evidence>
<keyword evidence="3" id="KW-0804">Transcription</keyword>
<dbReference type="PROSITE" id="PS01124">
    <property type="entry name" value="HTH_ARAC_FAMILY_2"/>
    <property type="match status" value="1"/>
</dbReference>
<dbReference type="SUPFAM" id="SSF46689">
    <property type="entry name" value="Homeodomain-like"/>
    <property type="match status" value="2"/>
</dbReference>
<dbReference type="EMBL" id="JBHSAO010000016">
    <property type="protein sequence ID" value="MFC4025541.1"/>
    <property type="molecule type" value="Genomic_DNA"/>
</dbReference>
<proteinExistence type="predicted"/>
<dbReference type="InterPro" id="IPR009057">
    <property type="entry name" value="Homeodomain-like_sf"/>
</dbReference>
<keyword evidence="6" id="KW-1185">Reference proteome</keyword>
<dbReference type="SMART" id="SM00342">
    <property type="entry name" value="HTH_ARAC"/>
    <property type="match status" value="1"/>
</dbReference>
<name>A0ABV8H303_9BACI</name>
<dbReference type="Proteomes" id="UP001595772">
    <property type="component" value="Unassembled WGS sequence"/>
</dbReference>
<feature type="domain" description="HTH araC/xylS-type" evidence="4">
    <location>
        <begin position="312"/>
        <end position="410"/>
    </location>
</feature>
<protein>
    <submittedName>
        <fullName evidence="5">Helix-turn-helix domain-containing protein</fullName>
    </submittedName>
</protein>
<keyword evidence="1" id="KW-0805">Transcription regulation</keyword>
<evidence type="ECO:0000259" key="4">
    <source>
        <dbReference type="PROSITE" id="PS01124"/>
    </source>
</evidence>
<dbReference type="InterPro" id="IPR018062">
    <property type="entry name" value="HTH_AraC-typ_CS"/>
</dbReference>
<sequence length="412" mass="46955">MSVGWENDISDFKKKCNLLNAITKIDIRFIDKNGHALFQLVDHLNPVTIQGLDKEFFTIMEQLKKNETTSYYYHVNSFNLEYIATGIWKGAKIHGFILIGPFVSNVPSIGFISSIITKNKIPISERKQLEAFYQSLSVMSRMDSNRIGELLVNVCAHSHIESQLITTDVVHSPINRDHLKIEIAENKNLIEARLQLEKDIMNAIAKGNTDEITRISNENNMNILSNFADRIPESPLRSIKNITLVMNTICRTAAERGGVPPIYIHHLSEKFAILIERAPNLNDLKKLGVVMINEYCTTVKKISTRHFSAIVKKAVDYIHLHLEDALTLNKIASKIHVNASHLSRKFKADTNMNIIDYINQKRVEEAKLYLQKGNVSITEIALMIGFNDLNYFSRVFKKSTSMSPSQYRKHSI</sequence>
<reference evidence="6" key="1">
    <citation type="journal article" date="2019" name="Int. J. Syst. Evol. Microbiol.">
        <title>The Global Catalogue of Microorganisms (GCM) 10K type strain sequencing project: providing services to taxonomists for standard genome sequencing and annotation.</title>
        <authorList>
            <consortium name="The Broad Institute Genomics Platform"/>
            <consortium name="The Broad Institute Genome Sequencing Center for Infectious Disease"/>
            <person name="Wu L."/>
            <person name="Ma J."/>
        </authorList>
    </citation>
    <scope>NUCLEOTIDE SEQUENCE [LARGE SCALE GENOMIC DNA]</scope>
    <source>
        <strain evidence="6">IBRC-M 10703</strain>
    </source>
</reference>
<dbReference type="RefSeq" id="WP_379498032.1">
    <property type="nucleotide sequence ID" value="NZ_JBHSAO010000016.1"/>
</dbReference>
<comment type="caution">
    <text evidence="5">The sequence shown here is derived from an EMBL/GenBank/DDBJ whole genome shotgun (WGS) entry which is preliminary data.</text>
</comment>
<accession>A0ABV8H303</accession>
<keyword evidence="2" id="KW-0238">DNA-binding</keyword>
<dbReference type="PANTHER" id="PTHR43280:SF28">
    <property type="entry name" value="HTH-TYPE TRANSCRIPTIONAL ACTIVATOR RHAS"/>
    <property type="match status" value="1"/>
</dbReference>
<evidence type="ECO:0000313" key="5">
    <source>
        <dbReference type="EMBL" id="MFC4025541.1"/>
    </source>
</evidence>
<dbReference type="PRINTS" id="PR00032">
    <property type="entry name" value="HTHARAC"/>
</dbReference>
<dbReference type="Gene3D" id="1.10.10.60">
    <property type="entry name" value="Homeodomain-like"/>
    <property type="match status" value="2"/>
</dbReference>
<dbReference type="InterPro" id="IPR018060">
    <property type="entry name" value="HTH_AraC"/>
</dbReference>
<dbReference type="PANTHER" id="PTHR43280">
    <property type="entry name" value="ARAC-FAMILY TRANSCRIPTIONAL REGULATOR"/>
    <property type="match status" value="1"/>
</dbReference>
<dbReference type="InterPro" id="IPR020449">
    <property type="entry name" value="Tscrpt_reg_AraC-type_HTH"/>
</dbReference>
<organism evidence="5 6">
    <name type="scientific">Oceanobacillus longus</name>
    <dbReference type="NCBI Taxonomy" id="930120"/>
    <lineage>
        <taxon>Bacteria</taxon>
        <taxon>Bacillati</taxon>
        <taxon>Bacillota</taxon>
        <taxon>Bacilli</taxon>
        <taxon>Bacillales</taxon>
        <taxon>Bacillaceae</taxon>
        <taxon>Oceanobacillus</taxon>
    </lineage>
</organism>
<gene>
    <name evidence="5" type="ORF">ACFOUV_17310</name>
</gene>
<dbReference type="PROSITE" id="PS00041">
    <property type="entry name" value="HTH_ARAC_FAMILY_1"/>
    <property type="match status" value="1"/>
</dbReference>
<evidence type="ECO:0000256" key="1">
    <source>
        <dbReference type="ARBA" id="ARBA00023015"/>
    </source>
</evidence>
<evidence type="ECO:0000256" key="3">
    <source>
        <dbReference type="ARBA" id="ARBA00023163"/>
    </source>
</evidence>
<dbReference type="Pfam" id="PF12833">
    <property type="entry name" value="HTH_18"/>
    <property type="match status" value="1"/>
</dbReference>